<dbReference type="Proteomes" id="UP000326759">
    <property type="component" value="Unassembled WGS sequence"/>
</dbReference>
<keyword evidence="2" id="KW-1185">Reference proteome</keyword>
<reference evidence="1 2" key="1">
    <citation type="journal article" date="2019" name="PLoS Biol.">
        <title>Sex chromosomes control vertical transmission of feminizing Wolbachia symbionts in an isopod.</title>
        <authorList>
            <person name="Becking T."/>
            <person name="Chebbi M.A."/>
            <person name="Giraud I."/>
            <person name="Moumen B."/>
            <person name="Laverre T."/>
            <person name="Caubet Y."/>
            <person name="Peccoud J."/>
            <person name="Gilbert C."/>
            <person name="Cordaux R."/>
        </authorList>
    </citation>
    <scope>NUCLEOTIDE SEQUENCE [LARGE SCALE GENOMIC DNA]</scope>
    <source>
        <strain evidence="1">ANa2</strain>
        <tissue evidence="1">Whole body excluding digestive tract and cuticle</tissue>
    </source>
</reference>
<sequence length="142" mass="16075">MKGILTILKVIEFHAVIEELGNISKQVLSAVSEMLMVEFQKRYFILASGCSESQKVKGLLIVMAWATRPKNDCEWKRDRVKAQFSPRDLKAFAVNPIILKPTHFGGQEGYITDTATAPHVSHLTQDDFIQMKLNARLSKEEL</sequence>
<evidence type="ECO:0000313" key="1">
    <source>
        <dbReference type="EMBL" id="KAB7501303.1"/>
    </source>
</evidence>
<evidence type="ECO:0000313" key="2">
    <source>
        <dbReference type="Proteomes" id="UP000326759"/>
    </source>
</evidence>
<dbReference type="AlphaFoldDB" id="A0A5N5T453"/>
<comment type="caution">
    <text evidence="1">The sequence shown here is derived from an EMBL/GenBank/DDBJ whole genome shotgun (WGS) entry which is preliminary data.</text>
</comment>
<name>A0A5N5T453_9CRUS</name>
<accession>A0A5N5T453</accession>
<proteinExistence type="predicted"/>
<organism evidence="1 2">
    <name type="scientific">Armadillidium nasatum</name>
    <dbReference type="NCBI Taxonomy" id="96803"/>
    <lineage>
        <taxon>Eukaryota</taxon>
        <taxon>Metazoa</taxon>
        <taxon>Ecdysozoa</taxon>
        <taxon>Arthropoda</taxon>
        <taxon>Crustacea</taxon>
        <taxon>Multicrustacea</taxon>
        <taxon>Malacostraca</taxon>
        <taxon>Eumalacostraca</taxon>
        <taxon>Peracarida</taxon>
        <taxon>Isopoda</taxon>
        <taxon>Oniscidea</taxon>
        <taxon>Crinocheta</taxon>
        <taxon>Armadillidiidae</taxon>
        <taxon>Armadillidium</taxon>
    </lineage>
</organism>
<gene>
    <name evidence="1" type="ORF">Anas_13871</name>
</gene>
<dbReference type="OrthoDB" id="47375at2759"/>
<protein>
    <submittedName>
        <fullName evidence="1">Uncharacterized protein</fullName>
    </submittedName>
</protein>
<dbReference type="EMBL" id="SEYY01011085">
    <property type="protein sequence ID" value="KAB7501303.1"/>
    <property type="molecule type" value="Genomic_DNA"/>
</dbReference>